<evidence type="ECO:0000259" key="2">
    <source>
        <dbReference type="PROSITE" id="PS51762"/>
    </source>
</evidence>
<protein>
    <submittedName>
        <fullName evidence="3">Glycoside hydrolase family 16 protein</fullName>
    </submittedName>
</protein>
<organism evidence="3 4">
    <name type="scientific">Parabacteroides segnis</name>
    <dbReference type="NCBI Taxonomy" id="2763058"/>
    <lineage>
        <taxon>Bacteria</taxon>
        <taxon>Pseudomonadati</taxon>
        <taxon>Bacteroidota</taxon>
        <taxon>Bacteroidia</taxon>
        <taxon>Bacteroidales</taxon>
        <taxon>Tannerellaceae</taxon>
        <taxon>Parabacteroides</taxon>
    </lineage>
</organism>
<accession>A0ABR7E0N9</accession>
<proteinExistence type="inferred from homology"/>
<dbReference type="InterPro" id="IPR013320">
    <property type="entry name" value="ConA-like_dom_sf"/>
</dbReference>
<dbReference type="GO" id="GO:0016787">
    <property type="term" value="F:hydrolase activity"/>
    <property type="evidence" value="ECO:0007669"/>
    <property type="project" value="UniProtKB-KW"/>
</dbReference>
<dbReference type="SUPFAM" id="SSF49899">
    <property type="entry name" value="Concanavalin A-like lectins/glucanases"/>
    <property type="match status" value="1"/>
</dbReference>
<evidence type="ECO:0000313" key="3">
    <source>
        <dbReference type="EMBL" id="MBC5642733.1"/>
    </source>
</evidence>
<sequence length="436" mass="49586">MKNMLLIGGCIFLCWGCEGNKPNQQGQQDMDGGTVSASPIAGMKLVWNDEFDVPALDTNKWFTQYYSTADFLEKTNWEEFQTGTLPEPAIRFTGNSLILYTDNQNPAKAYWQSGGRKISSIQTYDWRSNKNLLGDKVGGYIEARIRRDATEDAQMVNTAFWFDSPGPDLKYYLQEGDIVNGVEGIRPAGQIYEIDMCEYLNTEIVLHGNVDSKGVWQRCIAQYLINDMDFKNKWVTHSLLWTPNSLKFYIDGVLKKEWSDPNDIKSPNHFMNIYLGAYGKDGTVSMEVDYIRFYQWDLEEGNELPNADFEYGKSIYPWEGDGNIVTENVRNGKQALAVAPGKQVSQYVYLDHTTPYSLEYWSNGNLETKVENIIPVSGQIQDTSKKDTDATSYEKNVIDFVSKEEVGINKATVKISFYNKGITTVFVDNLLLKKTL</sequence>
<dbReference type="InterPro" id="IPR000757">
    <property type="entry name" value="Beta-glucanase-like"/>
</dbReference>
<dbReference type="CDD" id="cd00413">
    <property type="entry name" value="Glyco_hydrolase_16"/>
    <property type="match status" value="1"/>
</dbReference>
<keyword evidence="4" id="KW-1185">Reference proteome</keyword>
<gene>
    <name evidence="3" type="ORF">H8S77_07515</name>
</gene>
<name>A0ABR7E0N9_9BACT</name>
<dbReference type="PROSITE" id="PS51762">
    <property type="entry name" value="GH16_2"/>
    <property type="match status" value="1"/>
</dbReference>
<reference evidence="3 4" key="1">
    <citation type="submission" date="2020-08" db="EMBL/GenBank/DDBJ databases">
        <title>Genome public.</title>
        <authorList>
            <person name="Liu C."/>
            <person name="Sun Q."/>
        </authorList>
    </citation>
    <scope>NUCLEOTIDE SEQUENCE [LARGE SCALE GENOMIC DNA]</scope>
    <source>
        <strain evidence="3 4">BX2</strain>
    </source>
</reference>
<feature type="domain" description="GH16" evidence="2">
    <location>
        <begin position="28"/>
        <end position="299"/>
    </location>
</feature>
<dbReference type="Gene3D" id="2.60.120.260">
    <property type="entry name" value="Galactose-binding domain-like"/>
    <property type="match status" value="1"/>
</dbReference>
<evidence type="ECO:0000256" key="1">
    <source>
        <dbReference type="ARBA" id="ARBA00006865"/>
    </source>
</evidence>
<dbReference type="EMBL" id="JACOOI010000006">
    <property type="protein sequence ID" value="MBC5642733.1"/>
    <property type="molecule type" value="Genomic_DNA"/>
</dbReference>
<dbReference type="Gene3D" id="2.60.120.200">
    <property type="match status" value="1"/>
</dbReference>
<keyword evidence="3" id="KW-0378">Hydrolase</keyword>
<dbReference type="Pfam" id="PF00722">
    <property type="entry name" value="Glyco_hydro_16"/>
    <property type="match status" value="1"/>
</dbReference>
<dbReference type="Proteomes" id="UP000644010">
    <property type="component" value="Unassembled WGS sequence"/>
</dbReference>
<evidence type="ECO:0000313" key="4">
    <source>
        <dbReference type="Proteomes" id="UP000644010"/>
    </source>
</evidence>
<comment type="similarity">
    <text evidence="1">Belongs to the glycosyl hydrolase 16 family.</text>
</comment>
<comment type="caution">
    <text evidence="3">The sequence shown here is derived from an EMBL/GenBank/DDBJ whole genome shotgun (WGS) entry which is preliminary data.</text>
</comment>
<dbReference type="RefSeq" id="WP_186958904.1">
    <property type="nucleotide sequence ID" value="NZ_JACOOI010000006.1"/>
</dbReference>